<feature type="transmembrane region" description="Helical" evidence="1">
    <location>
        <begin position="21"/>
        <end position="40"/>
    </location>
</feature>
<feature type="transmembrane region" description="Helical" evidence="1">
    <location>
        <begin position="124"/>
        <end position="146"/>
    </location>
</feature>
<feature type="transmembrane region" description="Helical" evidence="1">
    <location>
        <begin position="60"/>
        <end position="79"/>
    </location>
</feature>
<comment type="caution">
    <text evidence="2">The sequence shown here is derived from an EMBL/GenBank/DDBJ whole genome shotgun (WGS) entry which is preliminary data.</text>
</comment>
<feature type="transmembrane region" description="Helical" evidence="1">
    <location>
        <begin position="166"/>
        <end position="185"/>
    </location>
</feature>
<dbReference type="OrthoDB" id="2827525at2"/>
<feature type="transmembrane region" description="Helical" evidence="1">
    <location>
        <begin position="91"/>
        <end position="112"/>
    </location>
</feature>
<feature type="transmembrane region" description="Helical" evidence="1">
    <location>
        <begin position="325"/>
        <end position="347"/>
    </location>
</feature>
<feature type="transmembrane region" description="Helical" evidence="1">
    <location>
        <begin position="197"/>
        <end position="219"/>
    </location>
</feature>
<feature type="transmembrane region" description="Helical" evidence="1">
    <location>
        <begin position="231"/>
        <end position="253"/>
    </location>
</feature>
<evidence type="ECO:0000313" key="2">
    <source>
        <dbReference type="EMBL" id="TQE96098.1"/>
    </source>
</evidence>
<dbReference type="RefSeq" id="WP_141609651.1">
    <property type="nucleotide sequence ID" value="NZ_VIGC02000009.1"/>
</dbReference>
<dbReference type="AlphaFoldDB" id="A0A540VH52"/>
<feature type="transmembrane region" description="Helical" evidence="1">
    <location>
        <begin position="293"/>
        <end position="313"/>
    </location>
</feature>
<proteinExistence type="predicted"/>
<feature type="transmembrane region" description="Helical" evidence="1">
    <location>
        <begin position="359"/>
        <end position="382"/>
    </location>
</feature>
<dbReference type="EMBL" id="VIGC01000009">
    <property type="protein sequence ID" value="TQE96098.1"/>
    <property type="molecule type" value="Genomic_DNA"/>
</dbReference>
<organism evidence="2 3">
    <name type="scientific">Litorilinea aerophila</name>
    <dbReference type="NCBI Taxonomy" id="1204385"/>
    <lineage>
        <taxon>Bacteria</taxon>
        <taxon>Bacillati</taxon>
        <taxon>Chloroflexota</taxon>
        <taxon>Caldilineae</taxon>
        <taxon>Caldilineales</taxon>
        <taxon>Caldilineaceae</taxon>
        <taxon>Litorilinea</taxon>
    </lineage>
</organism>
<keyword evidence="3" id="KW-1185">Reference proteome</keyword>
<evidence type="ECO:0008006" key="4">
    <source>
        <dbReference type="Google" id="ProtNLM"/>
    </source>
</evidence>
<sequence length="429" mass="46782">MTWRDVNIETGKGSLHAYGGVALFALALAASTGVLLRFGLYQGMPAWAQNYTAVRHAHSHLMYFGWVTLGLMALIWQRLPGLTGRPLPRGVALQMGASAVLALLSFPAFWLNGYGPTRVGSSELPLGAMVAGLNGLGWFVFVWLYARATWRLPARSVPLQLWDWALVLLLLASAGAGGLAAMPALSAVEATLQPYFLHLFLDLFAVGWFNLALLGLLWTELGRRGCALPRWLPTQSLAIAVTPTFVLGVTPSLVPDGVFWIGALANLAAAFFLAWHGRWLWQYRRALPRLTRFGLIFLAIHGLSALVVLWPGFWAWSVGTQLRIFFLHNLLLGWVSSALLGLWANAWPAQLRRLEGGIYLLWSGGISLMLVALLGLGFGAWTGIAAGSWLRLAAWGSVPVALAAWGAWVMTLLSPATLPLYVVKQLEQR</sequence>
<name>A0A540VH52_9CHLR</name>
<accession>A0A540VH52</accession>
<evidence type="ECO:0000256" key="1">
    <source>
        <dbReference type="SAM" id="Phobius"/>
    </source>
</evidence>
<protein>
    <recommendedName>
        <fullName evidence="4">Cbb3-type cytochrome c oxidase subunit I</fullName>
    </recommendedName>
</protein>
<keyword evidence="1" id="KW-0472">Membrane</keyword>
<reference evidence="2 3" key="1">
    <citation type="submission" date="2019-06" db="EMBL/GenBank/DDBJ databases">
        <title>Genome sequence of Litorilinea aerophila BAA-2444.</title>
        <authorList>
            <person name="Maclea K.S."/>
            <person name="Maurais E.G."/>
            <person name="Iannazzi L.C."/>
        </authorList>
    </citation>
    <scope>NUCLEOTIDE SEQUENCE [LARGE SCALE GENOMIC DNA]</scope>
    <source>
        <strain evidence="2 3">ATCC BAA-2444</strain>
    </source>
</reference>
<evidence type="ECO:0000313" key="3">
    <source>
        <dbReference type="Proteomes" id="UP000317371"/>
    </source>
</evidence>
<feature type="transmembrane region" description="Helical" evidence="1">
    <location>
        <begin position="259"/>
        <end position="281"/>
    </location>
</feature>
<dbReference type="InParanoid" id="A0A540VH52"/>
<dbReference type="Proteomes" id="UP000317371">
    <property type="component" value="Unassembled WGS sequence"/>
</dbReference>
<keyword evidence="1" id="KW-1133">Transmembrane helix</keyword>
<keyword evidence="1" id="KW-0812">Transmembrane</keyword>
<gene>
    <name evidence="2" type="ORF">FKZ61_08380</name>
</gene>
<feature type="transmembrane region" description="Helical" evidence="1">
    <location>
        <begin position="402"/>
        <end position="423"/>
    </location>
</feature>